<gene>
    <name evidence="1" type="ORF">VB854_28455</name>
</gene>
<proteinExistence type="predicted"/>
<evidence type="ECO:0000313" key="1">
    <source>
        <dbReference type="EMBL" id="MEA5522868.1"/>
    </source>
</evidence>
<comment type="caution">
    <text evidence="1">The sequence shown here is derived from an EMBL/GenBank/DDBJ whole genome shotgun (WGS) entry which is preliminary data.</text>
</comment>
<sequence>MKNVYIWSVGFYDFNQDGEYREETIKSYSCDVSEIAAEINAYYGFFDWAILIGNESEMILREIFK</sequence>
<keyword evidence="2" id="KW-1185">Reference proteome</keyword>
<protein>
    <submittedName>
        <fullName evidence="1">Uncharacterized protein</fullName>
    </submittedName>
</protein>
<reference evidence="1 2" key="1">
    <citation type="submission" date="2023-12" db="EMBL/GenBank/DDBJ databases">
        <title>Baltic Sea Cyanobacteria.</title>
        <authorList>
            <person name="Delbaje E."/>
            <person name="Fewer D.P."/>
            <person name="Shishido T.K."/>
        </authorList>
    </citation>
    <scope>NUCLEOTIDE SEQUENCE [LARGE SCALE GENOMIC DNA]</scope>
    <source>
        <strain evidence="1 2">CCNP 1315</strain>
    </source>
</reference>
<accession>A0ABU5U9T5</accession>
<organism evidence="1 2">
    <name type="scientific">Limnoraphis robusta CCNP1315</name>
    <dbReference type="NCBI Taxonomy" id="3110306"/>
    <lineage>
        <taxon>Bacteria</taxon>
        <taxon>Bacillati</taxon>
        <taxon>Cyanobacteriota</taxon>
        <taxon>Cyanophyceae</taxon>
        <taxon>Oscillatoriophycideae</taxon>
        <taxon>Oscillatoriales</taxon>
        <taxon>Sirenicapillariaceae</taxon>
        <taxon>Limnoraphis</taxon>
    </lineage>
</organism>
<dbReference type="Proteomes" id="UP001301728">
    <property type="component" value="Unassembled WGS sequence"/>
</dbReference>
<dbReference type="EMBL" id="JAYGHT010000195">
    <property type="protein sequence ID" value="MEA5522868.1"/>
    <property type="molecule type" value="Genomic_DNA"/>
</dbReference>
<dbReference type="RefSeq" id="WP_323219615.1">
    <property type="nucleotide sequence ID" value="NZ_JAYGHT010000195.1"/>
</dbReference>
<evidence type="ECO:0000313" key="2">
    <source>
        <dbReference type="Proteomes" id="UP001301728"/>
    </source>
</evidence>
<name>A0ABU5U9T5_9CYAN</name>